<gene>
    <name evidence="7" type="ORF">BRM3_11290</name>
</gene>
<feature type="transmembrane region" description="Helical" evidence="6">
    <location>
        <begin position="298"/>
        <end position="314"/>
    </location>
</feature>
<feature type="transmembrane region" description="Helical" evidence="6">
    <location>
        <begin position="66"/>
        <end position="87"/>
    </location>
</feature>
<feature type="transmembrane region" description="Helical" evidence="6">
    <location>
        <begin position="213"/>
        <end position="231"/>
    </location>
</feature>
<evidence type="ECO:0000256" key="1">
    <source>
        <dbReference type="ARBA" id="ARBA00004651"/>
    </source>
</evidence>
<evidence type="ECO:0000256" key="2">
    <source>
        <dbReference type="ARBA" id="ARBA00022475"/>
    </source>
</evidence>
<sequence length="329" mass="34983">MDLSFLSLAVSQIFAPDTAAYALATIGLAVHFGYTGLMNFGQSAFMAVGAYAFAIGARTLDLPLPLCLLLGVLGAVVFALLLGIPTLRLRADYLSMVTIASAEIVRYVAITPELTPLTGGQGGLTSFDYANAWSALNPIPAPASGGYYTLGPFTYSPDDLFNLIVSWVVVIIAALLVWLLMRSPWGRVVRGIREDEDAVRALGKHVFSYKMQALVLGGVLAGIAGMLYIMPKGLNPDIGGTQTTFFLWTILFLGGAATVFGPVLGSMIFWAFLILSDGLISILTSLPDSPISGIQGGQIRFIMVGVGLMLLVIYRPQGILGKKAETYFA</sequence>
<organism evidence="7 8">
    <name type="scientific">Brachybacterium huguangmaarense</name>
    <dbReference type="NCBI Taxonomy" id="1652028"/>
    <lineage>
        <taxon>Bacteria</taxon>
        <taxon>Bacillati</taxon>
        <taxon>Actinomycetota</taxon>
        <taxon>Actinomycetes</taxon>
        <taxon>Micrococcales</taxon>
        <taxon>Dermabacteraceae</taxon>
        <taxon>Brachybacterium</taxon>
    </lineage>
</organism>
<evidence type="ECO:0000256" key="3">
    <source>
        <dbReference type="ARBA" id="ARBA00022692"/>
    </source>
</evidence>
<keyword evidence="2" id="KW-1003">Cell membrane</keyword>
<dbReference type="Proteomes" id="UP001164305">
    <property type="component" value="Chromosome"/>
</dbReference>
<accession>A0ABY6G0J5</accession>
<keyword evidence="4 6" id="KW-1133">Transmembrane helix</keyword>
<evidence type="ECO:0000313" key="8">
    <source>
        <dbReference type="Proteomes" id="UP001164305"/>
    </source>
</evidence>
<dbReference type="CDD" id="cd06581">
    <property type="entry name" value="TM_PBP1_LivM_like"/>
    <property type="match status" value="1"/>
</dbReference>
<dbReference type="PANTHER" id="PTHR30482:SF10">
    <property type="entry name" value="HIGH-AFFINITY BRANCHED-CHAIN AMINO ACID TRANSPORT PROTEIN BRAE"/>
    <property type="match status" value="1"/>
</dbReference>
<protein>
    <submittedName>
        <fullName evidence="7">Branched-chain amino acid ABC transporter permease</fullName>
    </submittedName>
</protein>
<dbReference type="PANTHER" id="PTHR30482">
    <property type="entry name" value="HIGH-AFFINITY BRANCHED-CHAIN AMINO ACID TRANSPORT SYSTEM PERMEASE"/>
    <property type="match status" value="1"/>
</dbReference>
<dbReference type="InterPro" id="IPR043428">
    <property type="entry name" value="LivM-like"/>
</dbReference>
<keyword evidence="8" id="KW-1185">Reference proteome</keyword>
<dbReference type="EMBL" id="CP107020">
    <property type="protein sequence ID" value="UYG16198.1"/>
    <property type="molecule type" value="Genomic_DNA"/>
</dbReference>
<evidence type="ECO:0000256" key="5">
    <source>
        <dbReference type="ARBA" id="ARBA00023136"/>
    </source>
</evidence>
<dbReference type="Pfam" id="PF02653">
    <property type="entry name" value="BPD_transp_2"/>
    <property type="match status" value="1"/>
</dbReference>
<dbReference type="RefSeq" id="WP_263593411.1">
    <property type="nucleotide sequence ID" value="NZ_CP107020.1"/>
</dbReference>
<feature type="transmembrane region" description="Helical" evidence="6">
    <location>
        <begin position="160"/>
        <end position="181"/>
    </location>
</feature>
<evidence type="ECO:0000256" key="4">
    <source>
        <dbReference type="ARBA" id="ARBA00022989"/>
    </source>
</evidence>
<evidence type="ECO:0000256" key="6">
    <source>
        <dbReference type="SAM" id="Phobius"/>
    </source>
</evidence>
<name>A0ABY6G0J5_9MICO</name>
<reference evidence="7" key="1">
    <citation type="submission" date="2022-10" db="EMBL/GenBank/DDBJ databases">
        <title>Whole-Genome Sequencing of Brachybacterium huguangmaarense BRM-3, Isolated from Betula schmidtii.</title>
        <authorList>
            <person name="Haam D."/>
        </authorList>
    </citation>
    <scope>NUCLEOTIDE SEQUENCE</scope>
    <source>
        <strain evidence="7">BRM-3</strain>
    </source>
</reference>
<keyword evidence="5 6" id="KW-0472">Membrane</keyword>
<comment type="subcellular location">
    <subcellularLocation>
        <location evidence="1">Cell membrane</location>
        <topology evidence="1">Multi-pass membrane protein</topology>
    </subcellularLocation>
</comment>
<feature type="transmembrane region" description="Helical" evidence="6">
    <location>
        <begin position="243"/>
        <end position="260"/>
    </location>
</feature>
<keyword evidence="3 6" id="KW-0812">Transmembrane</keyword>
<evidence type="ECO:0000313" key="7">
    <source>
        <dbReference type="EMBL" id="UYG16198.1"/>
    </source>
</evidence>
<feature type="transmembrane region" description="Helical" evidence="6">
    <location>
        <begin position="267"/>
        <end position="286"/>
    </location>
</feature>
<proteinExistence type="predicted"/>
<dbReference type="InterPro" id="IPR001851">
    <property type="entry name" value="ABC_transp_permease"/>
</dbReference>